<keyword evidence="5" id="KW-1185">Reference proteome</keyword>
<evidence type="ECO:0000256" key="2">
    <source>
        <dbReference type="SAM" id="Phobius"/>
    </source>
</evidence>
<evidence type="ECO:0000259" key="3">
    <source>
        <dbReference type="Pfam" id="PF14159"/>
    </source>
</evidence>
<reference evidence="5" key="2">
    <citation type="journal article" date="2017" name="Nat. Plants">
        <title>The Aegilops tauschii genome reveals multiple impacts of transposons.</title>
        <authorList>
            <person name="Zhao G."/>
            <person name="Zou C."/>
            <person name="Li K."/>
            <person name="Wang K."/>
            <person name="Li T."/>
            <person name="Gao L."/>
            <person name="Zhang X."/>
            <person name="Wang H."/>
            <person name="Yang Z."/>
            <person name="Liu X."/>
            <person name="Jiang W."/>
            <person name="Mao L."/>
            <person name="Kong X."/>
            <person name="Jiao Y."/>
            <person name="Jia J."/>
        </authorList>
    </citation>
    <scope>NUCLEOTIDE SEQUENCE [LARGE SCALE GENOMIC DNA]</scope>
    <source>
        <strain evidence="5">cv. AL8/78</strain>
    </source>
</reference>
<reference evidence="4" key="4">
    <citation type="submission" date="2019-03" db="UniProtKB">
        <authorList>
            <consortium name="EnsemblPlants"/>
        </authorList>
    </citation>
    <scope>IDENTIFICATION</scope>
</reference>
<comment type="subcellular location">
    <subcellularLocation>
        <location evidence="1">Membrane</location>
        <topology evidence="1">Multi-pass membrane protein</topology>
    </subcellularLocation>
</comment>
<keyword evidence="2" id="KW-0812">Transmembrane</keyword>
<sequence length="122" mass="13342">MLVLVSISRVFSENSFGSDDLAELADAPRPSLLRVKAASDDTSASGDEIIEDLKGKWEAIEDKPTFLLYSGGAVVALWLTTVVVGAINSVPLLPKLLELVGLGYTGWFVYRYLLFKVYQCLN</sequence>
<dbReference type="GO" id="GO:0009535">
    <property type="term" value="C:chloroplast thylakoid membrane"/>
    <property type="evidence" value="ECO:0007669"/>
    <property type="project" value="TreeGrafter"/>
</dbReference>
<feature type="transmembrane region" description="Helical" evidence="2">
    <location>
        <begin position="66"/>
        <end position="90"/>
    </location>
</feature>
<evidence type="ECO:0000313" key="4">
    <source>
        <dbReference type="EnsemblPlants" id="AET7Gv20521600.8"/>
    </source>
</evidence>
<dbReference type="PANTHER" id="PTHR33222:SF4">
    <property type="entry name" value="PROTEIN CURVATURE THYLAKOID 1A, CHLOROPLASTIC"/>
    <property type="match status" value="1"/>
</dbReference>
<dbReference type="Gramene" id="AET7Gv20521600.8">
    <property type="protein sequence ID" value="AET7Gv20521600.8"/>
    <property type="gene ID" value="AET7Gv20521600"/>
</dbReference>
<dbReference type="PANTHER" id="PTHR33222">
    <property type="match status" value="1"/>
</dbReference>
<reference evidence="4" key="3">
    <citation type="journal article" date="2017" name="Nature">
        <title>Genome sequence of the progenitor of the wheat D genome Aegilops tauschii.</title>
        <authorList>
            <person name="Luo M.C."/>
            <person name="Gu Y.Q."/>
            <person name="Puiu D."/>
            <person name="Wang H."/>
            <person name="Twardziok S.O."/>
            <person name="Deal K.R."/>
            <person name="Huo N."/>
            <person name="Zhu T."/>
            <person name="Wang L."/>
            <person name="Wang Y."/>
            <person name="McGuire P.E."/>
            <person name="Liu S."/>
            <person name="Long H."/>
            <person name="Ramasamy R.K."/>
            <person name="Rodriguez J.C."/>
            <person name="Van S.L."/>
            <person name="Yuan L."/>
            <person name="Wang Z."/>
            <person name="Xia Z."/>
            <person name="Xiao L."/>
            <person name="Anderson O.D."/>
            <person name="Ouyang S."/>
            <person name="Liang Y."/>
            <person name="Zimin A.V."/>
            <person name="Pertea G."/>
            <person name="Qi P."/>
            <person name="Bennetzen J.L."/>
            <person name="Dai X."/>
            <person name="Dawson M.W."/>
            <person name="Muller H.G."/>
            <person name="Kugler K."/>
            <person name="Rivarola-Duarte L."/>
            <person name="Spannagl M."/>
            <person name="Mayer K.F.X."/>
            <person name="Lu F.H."/>
            <person name="Bevan M.W."/>
            <person name="Leroy P."/>
            <person name="Li P."/>
            <person name="You F.M."/>
            <person name="Sun Q."/>
            <person name="Liu Z."/>
            <person name="Lyons E."/>
            <person name="Wicker T."/>
            <person name="Salzberg S.L."/>
            <person name="Devos K.M."/>
            <person name="Dvorak J."/>
        </authorList>
    </citation>
    <scope>NUCLEOTIDE SEQUENCE [LARGE SCALE GENOMIC DNA]</scope>
    <source>
        <strain evidence="4">cv. AL8/78</strain>
    </source>
</reference>
<dbReference type="EnsemblPlants" id="AET7Gv20521600.8">
    <property type="protein sequence ID" value="AET7Gv20521600.8"/>
    <property type="gene ID" value="AET7Gv20521600"/>
</dbReference>
<name>A0A453RB14_AEGTS</name>
<evidence type="ECO:0000313" key="5">
    <source>
        <dbReference type="Proteomes" id="UP000015105"/>
    </source>
</evidence>
<accession>A0A453RB14</accession>
<proteinExistence type="predicted"/>
<organism evidence="4 5">
    <name type="scientific">Aegilops tauschii subsp. strangulata</name>
    <name type="common">Goatgrass</name>
    <dbReference type="NCBI Taxonomy" id="200361"/>
    <lineage>
        <taxon>Eukaryota</taxon>
        <taxon>Viridiplantae</taxon>
        <taxon>Streptophyta</taxon>
        <taxon>Embryophyta</taxon>
        <taxon>Tracheophyta</taxon>
        <taxon>Spermatophyta</taxon>
        <taxon>Magnoliopsida</taxon>
        <taxon>Liliopsida</taxon>
        <taxon>Poales</taxon>
        <taxon>Poaceae</taxon>
        <taxon>BOP clade</taxon>
        <taxon>Pooideae</taxon>
        <taxon>Triticodae</taxon>
        <taxon>Triticeae</taxon>
        <taxon>Triticinae</taxon>
        <taxon>Aegilops</taxon>
    </lineage>
</organism>
<evidence type="ECO:0000256" key="1">
    <source>
        <dbReference type="ARBA" id="ARBA00004141"/>
    </source>
</evidence>
<dbReference type="AlphaFoldDB" id="A0A453RB14"/>
<dbReference type="InterPro" id="IPR025564">
    <property type="entry name" value="CAAD_dom"/>
</dbReference>
<reference evidence="5" key="1">
    <citation type="journal article" date="2014" name="Science">
        <title>Ancient hybridizations among the ancestral genomes of bread wheat.</title>
        <authorList>
            <consortium name="International Wheat Genome Sequencing Consortium,"/>
            <person name="Marcussen T."/>
            <person name="Sandve S.R."/>
            <person name="Heier L."/>
            <person name="Spannagl M."/>
            <person name="Pfeifer M."/>
            <person name="Jakobsen K.S."/>
            <person name="Wulff B.B."/>
            <person name="Steuernagel B."/>
            <person name="Mayer K.F."/>
            <person name="Olsen O.A."/>
        </authorList>
    </citation>
    <scope>NUCLEOTIDE SEQUENCE [LARGE SCALE GENOMIC DNA]</scope>
    <source>
        <strain evidence="5">cv. AL8/78</strain>
    </source>
</reference>
<keyword evidence="2" id="KW-0472">Membrane</keyword>
<dbReference type="Pfam" id="PF14159">
    <property type="entry name" value="CAAD"/>
    <property type="match status" value="1"/>
</dbReference>
<feature type="transmembrane region" description="Helical" evidence="2">
    <location>
        <begin position="96"/>
        <end position="114"/>
    </location>
</feature>
<reference evidence="4" key="5">
    <citation type="journal article" date="2021" name="G3 (Bethesda)">
        <title>Aegilops tauschii genome assembly Aet v5.0 features greater sequence contiguity and improved annotation.</title>
        <authorList>
            <person name="Wang L."/>
            <person name="Zhu T."/>
            <person name="Rodriguez J.C."/>
            <person name="Deal K.R."/>
            <person name="Dubcovsky J."/>
            <person name="McGuire P.E."/>
            <person name="Lux T."/>
            <person name="Spannagl M."/>
            <person name="Mayer K.F.X."/>
            <person name="Baldrich P."/>
            <person name="Meyers B.C."/>
            <person name="Huo N."/>
            <person name="Gu Y.Q."/>
            <person name="Zhou H."/>
            <person name="Devos K.M."/>
            <person name="Bennetzen J.L."/>
            <person name="Unver T."/>
            <person name="Budak H."/>
            <person name="Gulick P.J."/>
            <person name="Galiba G."/>
            <person name="Kalapos B."/>
            <person name="Nelson D.R."/>
            <person name="Li P."/>
            <person name="You F.M."/>
            <person name="Luo M.C."/>
            <person name="Dvorak J."/>
        </authorList>
    </citation>
    <scope>NUCLEOTIDE SEQUENCE [LARGE SCALE GENOMIC DNA]</scope>
    <source>
        <strain evidence="4">cv. AL8/78</strain>
    </source>
</reference>
<feature type="domain" description="Cyanobacterial aminoacyl-tRNA synthetase CAAD" evidence="3">
    <location>
        <begin position="52"/>
        <end position="116"/>
    </location>
</feature>
<keyword evidence="2" id="KW-1133">Transmembrane helix</keyword>
<dbReference type="Proteomes" id="UP000015105">
    <property type="component" value="Chromosome 7D"/>
</dbReference>
<protein>
    <recommendedName>
        <fullName evidence="3">Cyanobacterial aminoacyl-tRNA synthetase CAAD domain-containing protein</fullName>
    </recommendedName>
</protein>
<dbReference type="InterPro" id="IPR033344">
    <property type="entry name" value="CURT1"/>
</dbReference>